<evidence type="ECO:0000256" key="1">
    <source>
        <dbReference type="SAM" id="MobiDB-lite"/>
    </source>
</evidence>
<dbReference type="Proteomes" id="UP000638648">
    <property type="component" value="Unassembled WGS sequence"/>
</dbReference>
<dbReference type="AlphaFoldDB" id="A0A927NC61"/>
<evidence type="ECO:0000313" key="2">
    <source>
        <dbReference type="EMBL" id="MBE1612130.1"/>
    </source>
</evidence>
<dbReference type="EMBL" id="JADBEM010000001">
    <property type="protein sequence ID" value="MBE1612130.1"/>
    <property type="molecule type" value="Genomic_DNA"/>
</dbReference>
<protein>
    <submittedName>
        <fullName evidence="2">Uncharacterized coiled-coil DUF342 family protein</fullName>
    </submittedName>
</protein>
<sequence length="98" mass="11268">MTDIRADLQRVREDAQRERDLLRESYDARISGLEEGRADLRARVEEQRQDIAAARAERQQVLADLAAAREELHEAQAHVEAGQPEQPTRPRGRRTGER</sequence>
<proteinExistence type="predicted"/>
<feature type="region of interest" description="Disordered" evidence="1">
    <location>
        <begin position="72"/>
        <end position="98"/>
    </location>
</feature>
<dbReference type="RefSeq" id="WP_192755232.1">
    <property type="nucleotide sequence ID" value="NZ_BAABJL010000091.1"/>
</dbReference>
<comment type="caution">
    <text evidence="2">The sequence shown here is derived from an EMBL/GenBank/DDBJ whole genome shotgun (WGS) entry which is preliminary data.</text>
</comment>
<reference evidence="2" key="1">
    <citation type="submission" date="2020-10" db="EMBL/GenBank/DDBJ databases">
        <title>Sequencing the genomes of 1000 actinobacteria strains.</title>
        <authorList>
            <person name="Klenk H.-P."/>
        </authorList>
    </citation>
    <scope>NUCLEOTIDE SEQUENCE</scope>
    <source>
        <strain evidence="2">DSM 45354</strain>
    </source>
</reference>
<name>A0A927NC61_9ACTN</name>
<gene>
    <name evidence="2" type="ORF">HEB94_008978</name>
</gene>
<accession>A0A927NC61</accession>
<evidence type="ECO:0000313" key="3">
    <source>
        <dbReference type="Proteomes" id="UP000638648"/>
    </source>
</evidence>
<keyword evidence="3" id="KW-1185">Reference proteome</keyword>
<organism evidence="2 3">
    <name type="scientific">Actinopolymorpha pittospori</name>
    <dbReference type="NCBI Taxonomy" id="648752"/>
    <lineage>
        <taxon>Bacteria</taxon>
        <taxon>Bacillati</taxon>
        <taxon>Actinomycetota</taxon>
        <taxon>Actinomycetes</taxon>
        <taxon>Propionibacteriales</taxon>
        <taxon>Actinopolymorphaceae</taxon>
        <taxon>Actinopolymorpha</taxon>
    </lineage>
</organism>